<dbReference type="InterPro" id="IPR023346">
    <property type="entry name" value="Lysozyme-like_dom_sf"/>
</dbReference>
<evidence type="ECO:0000313" key="6">
    <source>
        <dbReference type="Proteomes" id="UP000225972"/>
    </source>
</evidence>
<dbReference type="Pfam" id="PF01464">
    <property type="entry name" value="SLT"/>
    <property type="match status" value="1"/>
</dbReference>
<dbReference type="GO" id="GO:0016829">
    <property type="term" value="F:lyase activity"/>
    <property type="evidence" value="ECO:0007669"/>
    <property type="project" value="UniProtKB-KW"/>
</dbReference>
<evidence type="ECO:0000256" key="1">
    <source>
        <dbReference type="ARBA" id="ARBA00007734"/>
    </source>
</evidence>
<reference evidence="6" key="1">
    <citation type="submission" date="2017-05" db="EMBL/GenBank/DDBJ databases">
        <authorList>
            <person name="Rodrigo-Torres L."/>
            <person name="Arahal R. D."/>
            <person name="Lucena T."/>
        </authorList>
    </citation>
    <scope>NUCLEOTIDE SEQUENCE [LARGE SCALE GENOMIC DNA]</scope>
    <source>
        <strain evidence="6">CECT 8649</strain>
    </source>
</reference>
<evidence type="ECO:0000256" key="2">
    <source>
        <dbReference type="ARBA" id="ARBA00009387"/>
    </source>
</evidence>
<evidence type="ECO:0000313" key="5">
    <source>
        <dbReference type="EMBL" id="SMX27007.1"/>
    </source>
</evidence>
<dbReference type="EMBL" id="FXXP01000001">
    <property type="protein sequence ID" value="SMX27007.1"/>
    <property type="molecule type" value="Genomic_DNA"/>
</dbReference>
<evidence type="ECO:0000259" key="4">
    <source>
        <dbReference type="Pfam" id="PF01464"/>
    </source>
</evidence>
<dbReference type="Gene3D" id="1.25.20.10">
    <property type="entry name" value="Bacterial muramidases"/>
    <property type="match status" value="1"/>
</dbReference>
<protein>
    <submittedName>
        <fullName evidence="5">Soluble lytic murein transglycosylase</fullName>
        <ecNumber evidence="5">4.2.2.-</ecNumber>
    </submittedName>
</protein>
<dbReference type="Proteomes" id="UP000225972">
    <property type="component" value="Unassembled WGS sequence"/>
</dbReference>
<dbReference type="RefSeq" id="WP_099243221.1">
    <property type="nucleotide sequence ID" value="NZ_FXXP01000001.1"/>
</dbReference>
<dbReference type="CDD" id="cd13401">
    <property type="entry name" value="Slt70-like"/>
    <property type="match status" value="1"/>
</dbReference>
<proteinExistence type="inferred from homology"/>
<feature type="domain" description="Transglycosylase SLT" evidence="4">
    <location>
        <begin position="493"/>
        <end position="597"/>
    </location>
</feature>
<dbReference type="GO" id="GO:0042597">
    <property type="term" value="C:periplasmic space"/>
    <property type="evidence" value="ECO:0007669"/>
    <property type="project" value="InterPro"/>
</dbReference>
<dbReference type="InterPro" id="IPR008939">
    <property type="entry name" value="Lytic_TGlycosylase_superhlx_U"/>
</dbReference>
<dbReference type="PANTHER" id="PTHR37423:SF2">
    <property type="entry name" value="MEMBRANE-BOUND LYTIC MUREIN TRANSGLYCOSYLASE C"/>
    <property type="match status" value="1"/>
</dbReference>
<sequence>MSRVLVSGFLTLFLLLTTFVGAGAVWAQDAGQGLARAMQAMRDGNWASARIEARADGQAALDVILWHALRAGRGDAVEVQDFLTRNPDWPGLAYLKEKSELAMSEASHGDIRAFFADHQPQTGAGALAYARALLAQGDEGAAQAEIVLAWRTLSLSGDERRAMLENWKEILRPHHVARLDHALWQGWSRNAGAMVPLVDEGWQALAEARLALRNKSGGVDALIEKIPASLQDHPGLAYERFNWRVSKRRTADAVALLLERSTSAEALGEPWAWARARRDLARQRMRAGAVTEAYNIASSHYLVEGRDYADLEWLSGYLALRYLDRTDLALQHFSNFQRAVWTPISLGRAGYWLGRTFEAMGDSSAAKEAYGLGAKYQTSFYGLLAAERGGFAFDAALAGKEDFGDWRQADFTKSSVFSAGVLLLAAGETSLAERFLTHLAETQDRTGMGQIGKMLSDMRRPHIQVMLGKRAAQFGHELAAPYYALPEQIIKTSFPVPKELVLAISRRESEFDPRVISGAGARGYMQLMPGTAKEVSAQLGIEYSKDKLLSDPGYNATLGSTYLATLARRFDANAVMMAAGYNAGPSRPDRWMKLFGDPRKGEVDVVDFIEFIPFDETRNYVMRVTESLPVYRARLGQNPHPVPFSRELIGSTLPALSPEGE</sequence>
<dbReference type="SUPFAM" id="SSF48435">
    <property type="entry name" value="Bacterial muramidases"/>
    <property type="match status" value="1"/>
</dbReference>
<dbReference type="SUPFAM" id="SSF53955">
    <property type="entry name" value="Lysozyme-like"/>
    <property type="match status" value="1"/>
</dbReference>
<organism evidence="5 6">
    <name type="scientific">Pelagimonas phthalicica</name>
    <dbReference type="NCBI Taxonomy" id="1037362"/>
    <lineage>
        <taxon>Bacteria</taxon>
        <taxon>Pseudomonadati</taxon>
        <taxon>Pseudomonadota</taxon>
        <taxon>Alphaproteobacteria</taxon>
        <taxon>Rhodobacterales</taxon>
        <taxon>Roseobacteraceae</taxon>
        <taxon>Pelagimonas</taxon>
    </lineage>
</organism>
<accession>A0A238J9Z4</accession>
<keyword evidence="6" id="KW-1185">Reference proteome</keyword>
<dbReference type="Gene3D" id="1.10.530.10">
    <property type="match status" value="1"/>
</dbReference>
<dbReference type="OrthoDB" id="9815002at2"/>
<dbReference type="AlphaFoldDB" id="A0A238J9Z4"/>
<dbReference type="GO" id="GO:0004553">
    <property type="term" value="F:hydrolase activity, hydrolyzing O-glycosyl compounds"/>
    <property type="evidence" value="ECO:0007669"/>
    <property type="project" value="InterPro"/>
</dbReference>
<gene>
    <name evidence="5" type="primary">slt_1</name>
    <name evidence="5" type="ORF">TRP8649_01109</name>
</gene>
<comment type="similarity">
    <text evidence="1">Belongs to the transglycosylase Slt family.</text>
</comment>
<keyword evidence="5" id="KW-0456">Lyase</keyword>
<keyword evidence="3" id="KW-0732">Signal</keyword>
<dbReference type="InterPro" id="IPR008258">
    <property type="entry name" value="Transglycosylase_SLT_dom_1"/>
</dbReference>
<dbReference type="EC" id="4.2.2.-" evidence="5"/>
<comment type="similarity">
    <text evidence="2">Belongs to the virb1 family.</text>
</comment>
<evidence type="ECO:0000256" key="3">
    <source>
        <dbReference type="ARBA" id="ARBA00022729"/>
    </source>
</evidence>
<dbReference type="PANTHER" id="PTHR37423">
    <property type="entry name" value="SOLUBLE LYTIC MUREIN TRANSGLYCOSYLASE-RELATED"/>
    <property type="match status" value="1"/>
</dbReference>
<name>A0A238J9Z4_9RHOB</name>